<dbReference type="PANTHER" id="PTHR43133">
    <property type="entry name" value="RNA POLYMERASE ECF-TYPE SIGMA FACTO"/>
    <property type="match status" value="1"/>
</dbReference>
<keyword evidence="4" id="KW-0804">Transcription</keyword>
<evidence type="ECO:0000259" key="5">
    <source>
        <dbReference type="Pfam" id="PF08281"/>
    </source>
</evidence>
<evidence type="ECO:0000313" key="8">
    <source>
        <dbReference type="Proteomes" id="UP000266273"/>
    </source>
</evidence>
<evidence type="ECO:0000256" key="4">
    <source>
        <dbReference type="ARBA" id="ARBA00023163"/>
    </source>
</evidence>
<evidence type="ECO:0000256" key="2">
    <source>
        <dbReference type="ARBA" id="ARBA00023015"/>
    </source>
</evidence>
<dbReference type="InterPro" id="IPR013325">
    <property type="entry name" value="RNA_pol_sigma_r2"/>
</dbReference>
<evidence type="ECO:0000259" key="6">
    <source>
        <dbReference type="Pfam" id="PF22029"/>
    </source>
</evidence>
<dbReference type="InterPro" id="IPR053866">
    <property type="entry name" value="PhyR_sigma2"/>
</dbReference>
<dbReference type="InterPro" id="IPR013249">
    <property type="entry name" value="RNA_pol_sigma70_r4_t2"/>
</dbReference>
<name>A0A397QAJ3_9HYPH</name>
<keyword evidence="3" id="KW-0731">Sigma factor</keyword>
<dbReference type="InterPro" id="IPR039425">
    <property type="entry name" value="RNA_pol_sigma-70-like"/>
</dbReference>
<sequence>MDETNGLIASEIPRLQRYAQSLARDGEAAEDLVQDTLERAIRKQHLWARRGPIRTWLYRVLLSVFLNKCATNARRQPDLGLEDGPQLWQRPSQEDRAHCREVAQAMQRLPHDQRAAIALIAVEGLDYKDAAAILDIPLGTLRSRLSRGRHALRAMCPDHDDRPQAATEKPVSH</sequence>
<reference evidence="7 8" key="1">
    <citation type="submission" date="2018-08" db="EMBL/GenBank/DDBJ databases">
        <title>Genomic Encyclopedia of Archaeal and Bacterial Type Strains, Phase II (KMG-II): from individual species to whole genera.</title>
        <authorList>
            <person name="Goeker M."/>
        </authorList>
    </citation>
    <scope>NUCLEOTIDE SEQUENCE [LARGE SCALE GENOMIC DNA]</scope>
    <source>
        <strain evidence="7 8">DSM 5002</strain>
    </source>
</reference>
<dbReference type="InterPro" id="IPR013324">
    <property type="entry name" value="RNA_pol_sigma_r3/r4-like"/>
</dbReference>
<dbReference type="Gene3D" id="1.10.1740.10">
    <property type="match status" value="1"/>
</dbReference>
<dbReference type="CDD" id="cd06171">
    <property type="entry name" value="Sigma70_r4"/>
    <property type="match status" value="1"/>
</dbReference>
<dbReference type="Pfam" id="PF08281">
    <property type="entry name" value="Sigma70_r4_2"/>
    <property type="match status" value="1"/>
</dbReference>
<dbReference type="GO" id="GO:0003677">
    <property type="term" value="F:DNA binding"/>
    <property type="evidence" value="ECO:0007669"/>
    <property type="project" value="InterPro"/>
</dbReference>
<comment type="caution">
    <text evidence="7">The sequence shown here is derived from an EMBL/GenBank/DDBJ whole genome shotgun (WGS) entry which is preliminary data.</text>
</comment>
<evidence type="ECO:0000256" key="3">
    <source>
        <dbReference type="ARBA" id="ARBA00023082"/>
    </source>
</evidence>
<dbReference type="Proteomes" id="UP000266273">
    <property type="component" value="Unassembled WGS sequence"/>
</dbReference>
<dbReference type="OrthoDB" id="9797134at2"/>
<dbReference type="SUPFAM" id="SSF88946">
    <property type="entry name" value="Sigma2 domain of RNA polymerase sigma factors"/>
    <property type="match status" value="1"/>
</dbReference>
<dbReference type="RefSeq" id="WP_119060090.1">
    <property type="nucleotide sequence ID" value="NZ_QXDF01000001.1"/>
</dbReference>
<comment type="similarity">
    <text evidence="1">Belongs to the sigma-70 factor family. ECF subfamily.</text>
</comment>
<dbReference type="InterPro" id="IPR036388">
    <property type="entry name" value="WH-like_DNA-bd_sf"/>
</dbReference>
<dbReference type="PANTHER" id="PTHR43133:SF25">
    <property type="entry name" value="RNA POLYMERASE SIGMA FACTOR RFAY-RELATED"/>
    <property type="match status" value="1"/>
</dbReference>
<evidence type="ECO:0000313" key="7">
    <source>
        <dbReference type="EMBL" id="RIA55144.1"/>
    </source>
</evidence>
<dbReference type="NCBIfam" id="TIGR02937">
    <property type="entry name" value="sigma70-ECF"/>
    <property type="match status" value="1"/>
</dbReference>
<accession>A0A397QAJ3</accession>
<keyword evidence="2" id="KW-0805">Transcription regulation</keyword>
<dbReference type="InterPro" id="IPR014284">
    <property type="entry name" value="RNA_pol_sigma-70_dom"/>
</dbReference>
<dbReference type="GO" id="GO:0016987">
    <property type="term" value="F:sigma factor activity"/>
    <property type="evidence" value="ECO:0007669"/>
    <property type="project" value="UniProtKB-KW"/>
</dbReference>
<feature type="domain" description="RNA polymerase sigma factor 70 region 4 type 2" evidence="5">
    <location>
        <begin position="100"/>
        <end position="151"/>
    </location>
</feature>
<protein>
    <submittedName>
        <fullName evidence="7">RNA polymerase sigma-70 factor (ECF subfamily)</fullName>
    </submittedName>
</protein>
<keyword evidence="8" id="KW-1185">Reference proteome</keyword>
<dbReference type="EMBL" id="QXDF01000001">
    <property type="protein sequence ID" value="RIA55144.1"/>
    <property type="molecule type" value="Genomic_DNA"/>
</dbReference>
<dbReference type="SUPFAM" id="SSF88659">
    <property type="entry name" value="Sigma3 and sigma4 domains of RNA polymerase sigma factors"/>
    <property type="match status" value="1"/>
</dbReference>
<dbReference type="GO" id="GO:0006352">
    <property type="term" value="P:DNA-templated transcription initiation"/>
    <property type="evidence" value="ECO:0007669"/>
    <property type="project" value="InterPro"/>
</dbReference>
<dbReference type="Gene3D" id="1.10.10.10">
    <property type="entry name" value="Winged helix-like DNA-binding domain superfamily/Winged helix DNA-binding domain"/>
    <property type="match status" value="1"/>
</dbReference>
<proteinExistence type="inferred from homology"/>
<gene>
    <name evidence="7" type="ORF">BXY53_0197</name>
</gene>
<organism evidence="7 8">
    <name type="scientific">Dichotomicrobium thermohalophilum</name>
    <dbReference type="NCBI Taxonomy" id="933063"/>
    <lineage>
        <taxon>Bacteria</taxon>
        <taxon>Pseudomonadati</taxon>
        <taxon>Pseudomonadota</taxon>
        <taxon>Alphaproteobacteria</taxon>
        <taxon>Hyphomicrobiales</taxon>
        <taxon>Hyphomicrobiaceae</taxon>
        <taxon>Dichotomicrobium</taxon>
    </lineage>
</organism>
<dbReference type="Pfam" id="PF22029">
    <property type="entry name" value="PhyR_sigma2"/>
    <property type="match status" value="1"/>
</dbReference>
<feature type="domain" description="PhyR sigma2" evidence="6">
    <location>
        <begin position="8"/>
        <end position="61"/>
    </location>
</feature>
<dbReference type="AlphaFoldDB" id="A0A397QAJ3"/>
<evidence type="ECO:0000256" key="1">
    <source>
        <dbReference type="ARBA" id="ARBA00010641"/>
    </source>
</evidence>